<dbReference type="STRING" id="1160497.A0A1L9VIL2"/>
<organism evidence="2 3">
    <name type="scientific">Aspergillus glaucus CBS 516.65</name>
    <dbReference type="NCBI Taxonomy" id="1160497"/>
    <lineage>
        <taxon>Eukaryota</taxon>
        <taxon>Fungi</taxon>
        <taxon>Dikarya</taxon>
        <taxon>Ascomycota</taxon>
        <taxon>Pezizomycotina</taxon>
        <taxon>Eurotiomycetes</taxon>
        <taxon>Eurotiomycetidae</taxon>
        <taxon>Eurotiales</taxon>
        <taxon>Aspergillaceae</taxon>
        <taxon>Aspergillus</taxon>
        <taxon>Aspergillus subgen. Aspergillus</taxon>
    </lineage>
</organism>
<dbReference type="RefSeq" id="XP_022400420.1">
    <property type="nucleotide sequence ID" value="XM_022544355.1"/>
</dbReference>
<protein>
    <recommendedName>
        <fullName evidence="4">LipA and NB-ARC domain protein</fullName>
    </recommendedName>
</protein>
<feature type="region of interest" description="Disordered" evidence="1">
    <location>
        <begin position="376"/>
        <end position="399"/>
    </location>
</feature>
<dbReference type="OrthoDB" id="276388at2759"/>
<evidence type="ECO:0000313" key="3">
    <source>
        <dbReference type="Proteomes" id="UP000184300"/>
    </source>
</evidence>
<feature type="region of interest" description="Disordered" evidence="1">
    <location>
        <begin position="1"/>
        <end position="129"/>
    </location>
</feature>
<evidence type="ECO:0000313" key="2">
    <source>
        <dbReference type="EMBL" id="OJJ83722.1"/>
    </source>
</evidence>
<proteinExistence type="predicted"/>
<dbReference type="VEuPathDB" id="FungiDB:ASPGLDRAFT_337205"/>
<dbReference type="EMBL" id="KV878898">
    <property type="protein sequence ID" value="OJJ83722.1"/>
    <property type="molecule type" value="Genomic_DNA"/>
</dbReference>
<dbReference type="Proteomes" id="UP000184300">
    <property type="component" value="Unassembled WGS sequence"/>
</dbReference>
<keyword evidence="3" id="KW-1185">Reference proteome</keyword>
<gene>
    <name evidence="2" type="ORF">ASPGLDRAFT_337205</name>
</gene>
<sequence>MASSDPQLHLSRRGPSVPPLEHRIKRKPVAPANPSHEGVPDDARQKPPLLHIPDPSLRPRTSGGSSSAAPPLLSPRPPLTSHVSTSALPKVSLHQDDTNSSDALTPLTPSPGVSQAVTDNGAAPSAPSAVQKAYGEARHFLGGLINHPTESNKHFTILRHSHGIVFYRGSTTSVTVSIFSDVPLSPGRTFWLQSKGYTGKTGMKAKALFRLHDDWVNVTPSVALRADQVDPANERAWQRDVMKFHKKAPAKVRDTHQLRETVMARIPVEAGDGYFQLVLCQDAKKKVLCYSPVFRVLSTSADPSSIRGASLSTLPLELGAMVLSTYAQTVAQAFLSPAASKVQNKVQSYQPSAVKQTAGQTAFSLAGLGDRVGSFLKPNGQNDEDVGAQSGPDNLDQGPVAPFPMDFKARWEPTAAPPQYELQDWPVVNLTKVPDSILERLHGYFMCWARFYQSDVKDDKKPASDWYQSVLSVLNVDPSTITRVNMSHITKRTTTLRILEDIPLPSQIKLQIRVMCFIRPEMPPPTAASENELLEARQAAAEAARFADTYDVSYAQVVLDHPAWAPDIPRLVSESQKENVGLLDRTKGGYAAARTRLEKAPLHWIGVRSETAQKMDQQVTVNGFYIVR</sequence>
<dbReference type="AlphaFoldDB" id="A0A1L9VIL2"/>
<name>A0A1L9VIL2_ASPGL</name>
<evidence type="ECO:0008006" key="4">
    <source>
        <dbReference type="Google" id="ProtNLM"/>
    </source>
</evidence>
<evidence type="ECO:0000256" key="1">
    <source>
        <dbReference type="SAM" id="MobiDB-lite"/>
    </source>
</evidence>
<accession>A0A1L9VIL2</accession>
<feature type="compositionally biased region" description="Low complexity" evidence="1">
    <location>
        <begin position="58"/>
        <end position="71"/>
    </location>
</feature>
<dbReference type="GeneID" id="34460616"/>
<reference evidence="3" key="1">
    <citation type="journal article" date="2017" name="Genome Biol.">
        <title>Comparative genomics reveals high biological diversity and specific adaptations in the industrially and medically important fungal genus Aspergillus.</title>
        <authorList>
            <person name="de Vries R.P."/>
            <person name="Riley R."/>
            <person name="Wiebenga A."/>
            <person name="Aguilar-Osorio G."/>
            <person name="Amillis S."/>
            <person name="Uchima C.A."/>
            <person name="Anderluh G."/>
            <person name="Asadollahi M."/>
            <person name="Askin M."/>
            <person name="Barry K."/>
            <person name="Battaglia E."/>
            <person name="Bayram O."/>
            <person name="Benocci T."/>
            <person name="Braus-Stromeyer S.A."/>
            <person name="Caldana C."/>
            <person name="Canovas D."/>
            <person name="Cerqueira G.C."/>
            <person name="Chen F."/>
            <person name="Chen W."/>
            <person name="Choi C."/>
            <person name="Clum A."/>
            <person name="Dos Santos R.A."/>
            <person name="Damasio A.R."/>
            <person name="Diallinas G."/>
            <person name="Emri T."/>
            <person name="Fekete E."/>
            <person name="Flipphi M."/>
            <person name="Freyberg S."/>
            <person name="Gallo A."/>
            <person name="Gournas C."/>
            <person name="Habgood R."/>
            <person name="Hainaut M."/>
            <person name="Harispe M.L."/>
            <person name="Henrissat B."/>
            <person name="Hilden K.S."/>
            <person name="Hope R."/>
            <person name="Hossain A."/>
            <person name="Karabika E."/>
            <person name="Karaffa L."/>
            <person name="Karanyi Z."/>
            <person name="Krasevec N."/>
            <person name="Kuo A."/>
            <person name="Kusch H."/>
            <person name="LaButti K."/>
            <person name="Lagendijk E.L."/>
            <person name="Lapidus A."/>
            <person name="Levasseur A."/>
            <person name="Lindquist E."/>
            <person name="Lipzen A."/>
            <person name="Logrieco A.F."/>
            <person name="MacCabe A."/>
            <person name="Maekelae M.R."/>
            <person name="Malavazi I."/>
            <person name="Melin P."/>
            <person name="Meyer V."/>
            <person name="Mielnichuk N."/>
            <person name="Miskei M."/>
            <person name="Molnar A.P."/>
            <person name="Mule G."/>
            <person name="Ngan C.Y."/>
            <person name="Orejas M."/>
            <person name="Orosz E."/>
            <person name="Ouedraogo J.P."/>
            <person name="Overkamp K.M."/>
            <person name="Park H.-S."/>
            <person name="Perrone G."/>
            <person name="Piumi F."/>
            <person name="Punt P.J."/>
            <person name="Ram A.F."/>
            <person name="Ramon A."/>
            <person name="Rauscher S."/>
            <person name="Record E."/>
            <person name="Riano-Pachon D.M."/>
            <person name="Robert V."/>
            <person name="Roehrig J."/>
            <person name="Ruller R."/>
            <person name="Salamov A."/>
            <person name="Salih N.S."/>
            <person name="Samson R.A."/>
            <person name="Sandor E."/>
            <person name="Sanguinetti M."/>
            <person name="Schuetze T."/>
            <person name="Sepcic K."/>
            <person name="Shelest E."/>
            <person name="Sherlock G."/>
            <person name="Sophianopoulou V."/>
            <person name="Squina F.M."/>
            <person name="Sun H."/>
            <person name="Susca A."/>
            <person name="Todd R.B."/>
            <person name="Tsang A."/>
            <person name="Unkles S.E."/>
            <person name="van de Wiele N."/>
            <person name="van Rossen-Uffink D."/>
            <person name="Oliveira J.V."/>
            <person name="Vesth T.C."/>
            <person name="Visser J."/>
            <person name="Yu J.-H."/>
            <person name="Zhou M."/>
            <person name="Andersen M.R."/>
            <person name="Archer D.B."/>
            <person name="Baker S.E."/>
            <person name="Benoit I."/>
            <person name="Brakhage A.A."/>
            <person name="Braus G.H."/>
            <person name="Fischer R."/>
            <person name="Frisvad J.C."/>
            <person name="Goldman G.H."/>
            <person name="Houbraken J."/>
            <person name="Oakley B."/>
            <person name="Pocsi I."/>
            <person name="Scazzocchio C."/>
            <person name="Seiboth B."/>
            <person name="vanKuyk P.A."/>
            <person name="Wortman J."/>
            <person name="Dyer P.S."/>
            <person name="Grigoriev I.V."/>
        </authorList>
    </citation>
    <scope>NUCLEOTIDE SEQUENCE [LARGE SCALE GENOMIC DNA]</scope>
    <source>
        <strain evidence="3">CBS 516.65</strain>
    </source>
</reference>